<keyword evidence="4" id="KW-0285">Flavoprotein</keyword>
<dbReference type="VEuPathDB" id="VectorBase:AAEL009204"/>
<dbReference type="Gene3D" id="3.30.560.10">
    <property type="entry name" value="Glucose Oxidase, domain 3"/>
    <property type="match status" value="1"/>
</dbReference>
<dbReference type="PaxDb" id="7159-AAEL009207-PA"/>
<feature type="active site" description="Proton donor" evidence="2">
    <location>
        <position position="567"/>
    </location>
</feature>
<dbReference type="SUPFAM" id="SSF51905">
    <property type="entry name" value="FAD/NAD(P)-binding domain"/>
    <property type="match status" value="1"/>
</dbReference>
<keyword evidence="5" id="KW-0732">Signal</keyword>
<dbReference type="Proteomes" id="UP000682892">
    <property type="component" value="Unassembled WGS sequence"/>
</dbReference>
<dbReference type="EMBL" id="CH477563">
    <property type="protein sequence ID" value="EAT38962.1"/>
    <property type="molecule type" value="Genomic_DNA"/>
</dbReference>
<dbReference type="Gene3D" id="3.50.50.60">
    <property type="entry name" value="FAD/NAD(P)-binding domain"/>
    <property type="match status" value="1"/>
</dbReference>
<evidence type="ECO:0000256" key="2">
    <source>
        <dbReference type="PIRSR" id="PIRSR000137-1"/>
    </source>
</evidence>
<dbReference type="InterPro" id="IPR007867">
    <property type="entry name" value="GMC_OxRtase_C"/>
</dbReference>
<dbReference type="PANTHER" id="PTHR11552:SF208">
    <property type="entry name" value="RE36204P-RELATED"/>
    <property type="match status" value="1"/>
</dbReference>
<keyword evidence="3 4" id="KW-0274">FAD</keyword>
<evidence type="ECO:0000256" key="4">
    <source>
        <dbReference type="RuleBase" id="RU003968"/>
    </source>
</evidence>
<gene>
    <name evidence="7" type="ORF">AaeL_AAEL009207</name>
</gene>
<feature type="active site" description="Proton acceptor" evidence="2">
    <location>
        <position position="611"/>
    </location>
</feature>
<dbReference type="Pfam" id="PF05199">
    <property type="entry name" value="GMC_oxred_C"/>
    <property type="match status" value="1"/>
</dbReference>
<evidence type="ECO:0000259" key="6">
    <source>
        <dbReference type="PROSITE" id="PS00623"/>
    </source>
</evidence>
<accession>Q16WJ6</accession>
<dbReference type="SUPFAM" id="SSF54373">
    <property type="entry name" value="FAD-linked reductases, C-terminal domain"/>
    <property type="match status" value="1"/>
</dbReference>
<dbReference type="PhylomeDB" id="Q16WJ6"/>
<evidence type="ECO:0000313" key="7">
    <source>
        <dbReference type="EMBL" id="EAT38962.1"/>
    </source>
</evidence>
<dbReference type="PIRSF" id="PIRSF000137">
    <property type="entry name" value="Alcohol_oxidase"/>
    <property type="match status" value="1"/>
</dbReference>
<feature type="binding site" evidence="3">
    <location>
        <position position="565"/>
    </location>
    <ligand>
        <name>substrate</name>
    </ligand>
</feature>
<dbReference type="PROSITE" id="PS00623">
    <property type="entry name" value="GMC_OXRED_1"/>
    <property type="match status" value="1"/>
</dbReference>
<reference evidence="7" key="2">
    <citation type="journal article" date="2007" name="Science">
        <title>Genome sequence of Aedes aegypti, a major arbovirus vector.</title>
        <authorList>
            <person name="Nene V."/>
            <person name="Wortman J.R."/>
            <person name="Lawson D."/>
            <person name="Haas B."/>
            <person name="Kodira C."/>
            <person name="Tu Z.J."/>
            <person name="Loftus B."/>
            <person name="Xi Z."/>
            <person name="Megy K."/>
            <person name="Grabherr M."/>
            <person name="Ren Q."/>
            <person name="Zdobnov E.M."/>
            <person name="Lobo N.F."/>
            <person name="Campbell K.S."/>
            <person name="Brown S.E."/>
            <person name="Bonaldo M.F."/>
            <person name="Zhu J."/>
            <person name="Sinkins S.P."/>
            <person name="Hogenkamp D.G."/>
            <person name="Amedeo P."/>
            <person name="Arensburger P."/>
            <person name="Atkinson P.W."/>
            <person name="Bidwell S."/>
            <person name="Biedler J."/>
            <person name="Birney E."/>
            <person name="Bruggner R.V."/>
            <person name="Costas J."/>
            <person name="Coy M.R."/>
            <person name="Crabtree J."/>
            <person name="Crawford M."/>
            <person name="Debruyn B."/>
            <person name="Decaprio D."/>
            <person name="Eiglmeier K."/>
            <person name="Eisenstadt E."/>
            <person name="El-Dorry H."/>
            <person name="Gelbart W.M."/>
            <person name="Gomes S.L."/>
            <person name="Hammond M."/>
            <person name="Hannick L.I."/>
            <person name="Hogan J.R."/>
            <person name="Holmes M.H."/>
            <person name="Jaffe D."/>
            <person name="Johnston J.S."/>
            <person name="Kennedy R.C."/>
            <person name="Koo H."/>
            <person name="Kravitz S."/>
            <person name="Kriventseva E.V."/>
            <person name="Kulp D."/>
            <person name="Labutti K."/>
            <person name="Lee E."/>
            <person name="Li S."/>
            <person name="Lovin D.D."/>
            <person name="Mao C."/>
            <person name="Mauceli E."/>
            <person name="Menck C.F."/>
            <person name="Miller J.R."/>
            <person name="Montgomery P."/>
            <person name="Mori A."/>
            <person name="Nascimento A.L."/>
            <person name="Naveira H.F."/>
            <person name="Nusbaum C."/>
            <person name="O'leary S."/>
            <person name="Orvis J."/>
            <person name="Pertea M."/>
            <person name="Quesneville H."/>
            <person name="Reidenbach K.R."/>
            <person name="Rogers Y.H."/>
            <person name="Roth C.W."/>
            <person name="Schneider J.R."/>
            <person name="Schatz M."/>
            <person name="Shumway M."/>
            <person name="Stanke M."/>
            <person name="Stinson E.O."/>
            <person name="Tubio J.M."/>
            <person name="Vanzee J.P."/>
            <person name="Verjovski-Almeida S."/>
            <person name="Werner D."/>
            <person name="White O."/>
            <person name="Wyder S."/>
            <person name="Zeng Q."/>
            <person name="Zhao Q."/>
            <person name="Zhao Y."/>
            <person name="Hill C.A."/>
            <person name="Raikhel A.S."/>
            <person name="Soares M.B."/>
            <person name="Knudson D.L."/>
            <person name="Lee N.H."/>
            <person name="Galagan J."/>
            <person name="Salzberg S.L."/>
            <person name="Paulsen I.T."/>
            <person name="Dimopoulos G."/>
            <person name="Collins F.H."/>
            <person name="Birren B."/>
            <person name="Fraser-Liggett C.M."/>
            <person name="Severson D.W."/>
        </authorList>
    </citation>
    <scope>NUCLEOTIDE SEQUENCE [LARGE SCALE GENOMIC DNA]</scope>
    <source>
        <strain evidence="7">Liverpool</strain>
    </source>
</reference>
<dbReference type="GO" id="GO:0050660">
    <property type="term" value="F:flavin adenine dinucleotide binding"/>
    <property type="evidence" value="ECO:0007669"/>
    <property type="project" value="InterPro"/>
</dbReference>
<dbReference type="InterPro" id="IPR036188">
    <property type="entry name" value="FAD/NAD-bd_sf"/>
</dbReference>
<dbReference type="HOGENOM" id="CLU_002865_7_0_1"/>
<comment type="similarity">
    <text evidence="1 4">Belongs to the GMC oxidoreductase family.</text>
</comment>
<reference evidence="7" key="1">
    <citation type="submission" date="2005-10" db="EMBL/GenBank/DDBJ databases">
        <authorList>
            <person name="Loftus B.J."/>
            <person name="Nene V.M."/>
            <person name="Hannick L.I."/>
            <person name="Bidwell S."/>
            <person name="Haas B."/>
            <person name="Amedeo P."/>
            <person name="Orvis J."/>
            <person name="Wortman J.R."/>
            <person name="White O.R."/>
            <person name="Salzberg S."/>
            <person name="Shumway M."/>
            <person name="Koo H."/>
            <person name="Zhao Y."/>
            <person name="Holmes M."/>
            <person name="Miller J."/>
            <person name="Schatz M."/>
            <person name="Pop M."/>
            <person name="Pai G."/>
            <person name="Utterback T."/>
            <person name="Rogers Y.-H."/>
            <person name="Kravitz S."/>
            <person name="Fraser C.M."/>
        </authorList>
    </citation>
    <scope>NUCLEOTIDE SEQUENCE</scope>
    <source>
        <strain evidence="7">Liverpool</strain>
    </source>
</reference>
<comment type="cofactor">
    <cofactor evidence="3">
        <name>FAD</name>
        <dbReference type="ChEBI" id="CHEBI:57692"/>
    </cofactor>
</comment>
<feature type="domain" description="Glucose-methanol-choline oxidoreductase N-terminal" evidence="6">
    <location>
        <begin position="149"/>
        <end position="172"/>
    </location>
</feature>
<dbReference type="eggNOG" id="KOG1238">
    <property type="taxonomic scope" value="Eukaryota"/>
</dbReference>
<dbReference type="InterPro" id="IPR012132">
    <property type="entry name" value="GMC_OxRdtase"/>
</dbReference>
<dbReference type="PANTHER" id="PTHR11552">
    <property type="entry name" value="GLUCOSE-METHANOL-CHOLINE GMC OXIDOREDUCTASE"/>
    <property type="match status" value="1"/>
</dbReference>
<evidence type="ECO:0000256" key="1">
    <source>
        <dbReference type="ARBA" id="ARBA00010790"/>
    </source>
</evidence>
<dbReference type="STRING" id="7159.Q16WJ6"/>
<feature type="binding site" evidence="3">
    <location>
        <position position="288"/>
    </location>
    <ligand>
        <name>FAD</name>
        <dbReference type="ChEBI" id="CHEBI:57692"/>
    </ligand>
</feature>
<evidence type="ECO:0000313" key="8">
    <source>
        <dbReference type="Proteomes" id="UP000682892"/>
    </source>
</evidence>
<sequence>MHYHKFPVALLVINILNYTLATTRSKRWILEELNSLGPGGNKSLGDYVDFSRVFGLHYGNPVPRIRKSYDFIVVGAGPAGCSVANHLSDNPSVTVLLLDLGKPEISIMQDIPASNIYQVSMAYNFAYVSEPQTGGCLGMKERRCAWHHGRGLGGSTLINNMIYTRGNWRDYDSWNASGNVGWSYDEVLPYFIRAEKENLRDFGNNGFHGKEGYLSVEDIAYRTPLASKFVKSAQEIGMPYIDYNSRDQMGVSYVQSLTQKGVRWSAGRALLHPIRRRRNLHVLPEAWVTKVLIDKETKTAFGVRYTYKGMSFTVNARMEVILSAGAFGSAQLLMLSGVGPKDHLAAMEIDLIQNLPVGETLYEHPGAIGPVFTIGKHIDKLINFDYALTVPTAVQYLFGKGFFTCSLTESLGYLKSSVSTNSDPDWPDVELIQIAGDIGDDSSPGAQNYFRITDEIMTAYFKPLFKVRSFMYLPMLMHPWTKGSVKLRSTNPYEPLLFNYKYFEDERDLQSLVEGIKKAIQITSQKPFVDIDAKLYDVKVPGCEAFEFNSDDYWRCHVKVLTTTYYHYVATCKMGPETDPTAVVDPRLRVHGIKKLRVVDVGIVPKAPTAHTTAIAYMIGDKGSDMIKEDNNL</sequence>
<dbReference type="OMA" id="DHIANYM"/>
<feature type="chain" id="PRO_5014307441" evidence="5">
    <location>
        <begin position="22"/>
        <end position="633"/>
    </location>
</feature>
<evidence type="ECO:0000256" key="3">
    <source>
        <dbReference type="PIRSR" id="PIRSR000137-2"/>
    </source>
</evidence>
<name>Q16WJ6_AEDAE</name>
<dbReference type="InterPro" id="IPR000172">
    <property type="entry name" value="GMC_OxRdtase_N"/>
</dbReference>
<feature type="signal peptide" evidence="5">
    <location>
        <begin position="1"/>
        <end position="21"/>
    </location>
</feature>
<organism evidence="7 8">
    <name type="scientific">Aedes aegypti</name>
    <name type="common">Yellowfever mosquito</name>
    <name type="synonym">Culex aegypti</name>
    <dbReference type="NCBI Taxonomy" id="7159"/>
    <lineage>
        <taxon>Eukaryota</taxon>
        <taxon>Metazoa</taxon>
        <taxon>Ecdysozoa</taxon>
        <taxon>Arthropoda</taxon>
        <taxon>Hexapoda</taxon>
        <taxon>Insecta</taxon>
        <taxon>Pterygota</taxon>
        <taxon>Neoptera</taxon>
        <taxon>Endopterygota</taxon>
        <taxon>Diptera</taxon>
        <taxon>Nematocera</taxon>
        <taxon>Culicoidea</taxon>
        <taxon>Culicidae</taxon>
        <taxon>Culicinae</taxon>
        <taxon>Aedini</taxon>
        <taxon>Aedes</taxon>
        <taxon>Stegomyia</taxon>
    </lineage>
</organism>
<dbReference type="AlphaFoldDB" id="Q16WJ6"/>
<dbReference type="Pfam" id="PF00732">
    <property type="entry name" value="GMC_oxred_N"/>
    <property type="match status" value="1"/>
</dbReference>
<evidence type="ECO:0000256" key="5">
    <source>
        <dbReference type="SAM" id="SignalP"/>
    </source>
</evidence>
<protein>
    <submittedName>
        <fullName evidence="7">AAEL009207-PA</fullName>
    </submittedName>
</protein>
<reference evidence="7" key="3">
    <citation type="submission" date="2012-09" db="EMBL/GenBank/DDBJ databases">
        <authorList>
            <consortium name="VectorBase"/>
        </authorList>
    </citation>
    <scope>NUCLEOTIDE SEQUENCE</scope>
    <source>
        <strain evidence="7">Liverpool</strain>
    </source>
</reference>
<proteinExistence type="inferred from homology"/>
<dbReference type="GO" id="GO:0016614">
    <property type="term" value="F:oxidoreductase activity, acting on CH-OH group of donors"/>
    <property type="evidence" value="ECO:0007669"/>
    <property type="project" value="InterPro"/>
</dbReference>